<dbReference type="GO" id="GO:0003676">
    <property type="term" value="F:nucleic acid binding"/>
    <property type="evidence" value="ECO:0007669"/>
    <property type="project" value="InterPro"/>
</dbReference>
<evidence type="ECO:0000313" key="2">
    <source>
        <dbReference type="EMBL" id="MCH88076.1"/>
    </source>
</evidence>
<reference evidence="2 3" key="1">
    <citation type="journal article" date="2018" name="Front. Plant Sci.">
        <title>Red Clover (Trifolium pratense) and Zigzag Clover (T. medium) - A Picture of Genomic Similarities and Differences.</title>
        <authorList>
            <person name="Dluhosova J."/>
            <person name="Istvanek J."/>
            <person name="Nedelnik J."/>
            <person name="Repkova J."/>
        </authorList>
    </citation>
    <scope>NUCLEOTIDE SEQUENCE [LARGE SCALE GENOMIC DNA]</scope>
    <source>
        <strain evidence="3">cv. 10/8</strain>
        <tissue evidence="2">Leaf</tissue>
    </source>
</reference>
<dbReference type="GO" id="GO:0004523">
    <property type="term" value="F:RNA-DNA hybrid ribonuclease activity"/>
    <property type="evidence" value="ECO:0007669"/>
    <property type="project" value="InterPro"/>
</dbReference>
<dbReference type="Proteomes" id="UP000265520">
    <property type="component" value="Unassembled WGS sequence"/>
</dbReference>
<comment type="caution">
    <text evidence="2">The sequence shown here is derived from an EMBL/GenBank/DDBJ whole genome shotgun (WGS) entry which is preliminary data.</text>
</comment>
<sequence>MVAELWGAFEGLKLAWEKGYKLVELQMDAKDIDKVLNREASLKAEELSLCSDMITYESYPTHLTRYVLADIY</sequence>
<feature type="domain" description="RNase H type-1" evidence="1">
    <location>
        <begin position="2"/>
        <end position="53"/>
    </location>
</feature>
<gene>
    <name evidence="2" type="ORF">A2U01_0008957</name>
</gene>
<dbReference type="EMBL" id="LXQA010013449">
    <property type="protein sequence ID" value="MCH88076.1"/>
    <property type="molecule type" value="Genomic_DNA"/>
</dbReference>
<accession>A0A392MKN8</accession>
<keyword evidence="3" id="KW-1185">Reference proteome</keyword>
<dbReference type="AlphaFoldDB" id="A0A392MKN8"/>
<name>A0A392MKN8_9FABA</name>
<organism evidence="2 3">
    <name type="scientific">Trifolium medium</name>
    <dbReference type="NCBI Taxonomy" id="97028"/>
    <lineage>
        <taxon>Eukaryota</taxon>
        <taxon>Viridiplantae</taxon>
        <taxon>Streptophyta</taxon>
        <taxon>Embryophyta</taxon>
        <taxon>Tracheophyta</taxon>
        <taxon>Spermatophyta</taxon>
        <taxon>Magnoliopsida</taxon>
        <taxon>eudicotyledons</taxon>
        <taxon>Gunneridae</taxon>
        <taxon>Pentapetalae</taxon>
        <taxon>rosids</taxon>
        <taxon>fabids</taxon>
        <taxon>Fabales</taxon>
        <taxon>Fabaceae</taxon>
        <taxon>Papilionoideae</taxon>
        <taxon>50 kb inversion clade</taxon>
        <taxon>NPAAA clade</taxon>
        <taxon>Hologalegina</taxon>
        <taxon>IRL clade</taxon>
        <taxon>Trifolieae</taxon>
        <taxon>Trifolium</taxon>
    </lineage>
</organism>
<protein>
    <recommendedName>
        <fullName evidence="1">RNase H type-1 domain-containing protein</fullName>
    </recommendedName>
</protein>
<evidence type="ECO:0000313" key="3">
    <source>
        <dbReference type="Proteomes" id="UP000265520"/>
    </source>
</evidence>
<dbReference type="Pfam" id="PF13456">
    <property type="entry name" value="RVT_3"/>
    <property type="match status" value="1"/>
</dbReference>
<evidence type="ECO:0000259" key="1">
    <source>
        <dbReference type="Pfam" id="PF13456"/>
    </source>
</evidence>
<proteinExistence type="predicted"/>
<dbReference type="InterPro" id="IPR002156">
    <property type="entry name" value="RNaseH_domain"/>
</dbReference>